<evidence type="ECO:0000313" key="3">
    <source>
        <dbReference type="EMBL" id="URE31549.1"/>
    </source>
</evidence>
<protein>
    <submittedName>
        <fullName evidence="3">PPR repeat</fullName>
    </submittedName>
</protein>
<dbReference type="NCBIfam" id="TIGR00756">
    <property type="entry name" value="PPR"/>
    <property type="match status" value="5"/>
</dbReference>
<dbReference type="InterPro" id="IPR011990">
    <property type="entry name" value="TPR-like_helical_dom_sf"/>
</dbReference>
<dbReference type="Pfam" id="PF01535">
    <property type="entry name" value="PPR"/>
    <property type="match status" value="3"/>
</dbReference>
<feature type="repeat" description="PPR" evidence="2">
    <location>
        <begin position="185"/>
        <end position="219"/>
    </location>
</feature>
<reference evidence="3" key="1">
    <citation type="submission" date="2022-05" db="EMBL/GenBank/DDBJ databases">
        <title>The Musa troglodytarum L. genome provides insights into the mechanism of non-climacteric behaviour and enrichment of carotenoids.</title>
        <authorList>
            <person name="Wang J."/>
        </authorList>
    </citation>
    <scope>NUCLEOTIDE SEQUENCE</scope>
    <source>
        <tissue evidence="3">Leaf</tissue>
    </source>
</reference>
<dbReference type="AlphaFoldDB" id="A0A9E7KYF3"/>
<keyword evidence="1" id="KW-0677">Repeat</keyword>
<dbReference type="Gene3D" id="1.25.40.10">
    <property type="entry name" value="Tetratricopeptide repeat domain"/>
    <property type="match status" value="3"/>
</dbReference>
<dbReference type="FunFam" id="1.25.40.10:FF:000242">
    <property type="entry name" value="Pentatricopeptide repeat-containing protein"/>
    <property type="match status" value="1"/>
</dbReference>
<gene>
    <name evidence="3" type="ORF">MUK42_06804</name>
</gene>
<accession>A0A9E7KYF3</accession>
<feature type="repeat" description="PPR" evidence="2">
    <location>
        <begin position="318"/>
        <end position="352"/>
    </location>
</feature>
<evidence type="ECO:0000313" key="4">
    <source>
        <dbReference type="Proteomes" id="UP001055439"/>
    </source>
</evidence>
<name>A0A9E7KYF3_9LILI</name>
<dbReference type="PANTHER" id="PTHR47926:SF432">
    <property type="entry name" value="(WILD MALAYSIAN BANANA) HYPOTHETICAL PROTEIN"/>
    <property type="match status" value="1"/>
</dbReference>
<feature type="repeat" description="PPR" evidence="2">
    <location>
        <begin position="84"/>
        <end position="118"/>
    </location>
</feature>
<dbReference type="Pfam" id="PF13041">
    <property type="entry name" value="PPR_2"/>
    <property type="match status" value="2"/>
</dbReference>
<organism evidence="3 4">
    <name type="scientific">Musa troglodytarum</name>
    <name type="common">fe'i banana</name>
    <dbReference type="NCBI Taxonomy" id="320322"/>
    <lineage>
        <taxon>Eukaryota</taxon>
        <taxon>Viridiplantae</taxon>
        <taxon>Streptophyta</taxon>
        <taxon>Embryophyta</taxon>
        <taxon>Tracheophyta</taxon>
        <taxon>Spermatophyta</taxon>
        <taxon>Magnoliopsida</taxon>
        <taxon>Liliopsida</taxon>
        <taxon>Zingiberales</taxon>
        <taxon>Musaceae</taxon>
        <taxon>Musa</taxon>
    </lineage>
</organism>
<dbReference type="GO" id="GO:0003723">
    <property type="term" value="F:RNA binding"/>
    <property type="evidence" value="ECO:0007669"/>
    <property type="project" value="InterPro"/>
</dbReference>
<dbReference type="InterPro" id="IPR046960">
    <property type="entry name" value="PPR_At4g14850-like_plant"/>
</dbReference>
<feature type="repeat" description="PPR" evidence="2">
    <location>
        <begin position="287"/>
        <end position="317"/>
    </location>
</feature>
<proteinExistence type="predicted"/>
<dbReference type="GO" id="GO:0009451">
    <property type="term" value="P:RNA modification"/>
    <property type="evidence" value="ECO:0007669"/>
    <property type="project" value="InterPro"/>
</dbReference>
<keyword evidence="4" id="KW-1185">Reference proteome</keyword>
<dbReference type="InterPro" id="IPR046848">
    <property type="entry name" value="E_motif"/>
</dbReference>
<dbReference type="OrthoDB" id="185373at2759"/>
<dbReference type="EMBL" id="CP097510">
    <property type="protein sequence ID" value="URE31549.1"/>
    <property type="molecule type" value="Genomic_DNA"/>
</dbReference>
<dbReference type="PROSITE" id="PS51375">
    <property type="entry name" value="PPR"/>
    <property type="match status" value="4"/>
</dbReference>
<sequence length="561" mass="62472">MRARLGYLRRFSSLPLPASAPLPHLLSLLSRCSTFGHIAQAHAFMIARGLPGDNLLLAKFLHACSSLGFRGHALLAFDRAERPDVYLLNTMIRCLCRTDSAEHAMALFNRIQGAGLRPDTYSFPSVLKAVAHLGMLELGREVHGQITRFGLDADIHVSTALVVMYSDCGEVTDARKLFDGFQLRDVVMWNAMTAGYVKVGDVDSARHVFEQMPKRNVVSWTTVIAGFADATRSDEAITMFRRMQLEDGIEPDEVALLAVLSACANLGALDLGEWIHRFIGKRGLCKTIPLMNALIDMYAKSGNIHKALEVFEDMKQRSVVTWTTVIAGLASHGLGFEALELFHRMEREHVQPNDVTFLAVLSACSHLGLTDLGRWYFDRMHSRYMIKPGIQHYGCVIDLLGRAGCLREARDLVRHMPFEPNGAIWGALLAAARSHGDAELGELALRRLVEIEPHNSGNYILLSNIYAAHEMWDDVARLRKMMKEKGVMNVPGASSIEVDGAVHEFTSRDGSHPYFDRIYGLLHEMSGHLKMIGYVPKHHSDVLDFEEGLTAEENVIVLQSM</sequence>
<dbReference type="Pfam" id="PF20431">
    <property type="entry name" value="E_motif"/>
    <property type="match status" value="1"/>
</dbReference>
<dbReference type="FunFam" id="1.25.40.10:FF:000348">
    <property type="entry name" value="Pentatricopeptide repeat-containing protein chloroplastic"/>
    <property type="match status" value="1"/>
</dbReference>
<dbReference type="PANTHER" id="PTHR47926">
    <property type="entry name" value="PENTATRICOPEPTIDE REPEAT-CONTAINING PROTEIN"/>
    <property type="match status" value="1"/>
</dbReference>
<evidence type="ECO:0000256" key="1">
    <source>
        <dbReference type="ARBA" id="ARBA00022737"/>
    </source>
</evidence>
<evidence type="ECO:0000256" key="2">
    <source>
        <dbReference type="PROSITE-ProRule" id="PRU00708"/>
    </source>
</evidence>
<dbReference type="Proteomes" id="UP001055439">
    <property type="component" value="Chromosome 8"/>
</dbReference>
<dbReference type="InterPro" id="IPR002885">
    <property type="entry name" value="PPR_rpt"/>
</dbReference>